<sequence>MPPPSCATVMATPKKRQSPPTESTDDDCPTFDAVLPTDVTFQDYIAIDHGVATSGLLTDQEIINDVTGAHEDHDSDEESCEEIQPRPHRTSREVSEALLILEDACLNTPDSLRAVGHLEQLRKIVMSAGICAKTQTTITKYFNK</sequence>
<dbReference type="AlphaFoldDB" id="A0A6G5AG10"/>
<name>A0A6G5AG10_RHIMP</name>
<protein>
    <submittedName>
        <fullName evidence="2">Putative tigger transposable element</fullName>
    </submittedName>
</protein>
<dbReference type="EMBL" id="GIKN01007255">
    <property type="protein sequence ID" value="NIE49528.1"/>
    <property type="molecule type" value="Transcribed_RNA"/>
</dbReference>
<evidence type="ECO:0000256" key="1">
    <source>
        <dbReference type="SAM" id="MobiDB-lite"/>
    </source>
</evidence>
<feature type="region of interest" description="Disordered" evidence="1">
    <location>
        <begin position="69"/>
        <end position="91"/>
    </location>
</feature>
<accession>A0A6G5AG10</accession>
<proteinExistence type="predicted"/>
<reference evidence="2" key="1">
    <citation type="submission" date="2020-03" db="EMBL/GenBank/DDBJ databases">
        <title>A transcriptome and proteome of the tick Rhipicephalus microplus shaped by the genetic composition of its hosts and developmental stage.</title>
        <authorList>
            <person name="Garcia G.R."/>
            <person name="Ribeiro J.M.C."/>
            <person name="Maruyama S.R."/>
            <person name="Gardinasse L.G."/>
            <person name="Nelson K."/>
            <person name="Ferreira B.R."/>
            <person name="Andrade T.G."/>
            <person name="Santos I.K.F.M."/>
        </authorList>
    </citation>
    <scope>NUCLEOTIDE SEQUENCE</scope>
    <source>
        <strain evidence="2">NSGR</strain>
        <tissue evidence="2">Salivary glands</tissue>
    </source>
</reference>
<evidence type="ECO:0000313" key="2">
    <source>
        <dbReference type="EMBL" id="NIE49528.1"/>
    </source>
</evidence>
<organism evidence="2">
    <name type="scientific">Rhipicephalus microplus</name>
    <name type="common">Cattle tick</name>
    <name type="synonym">Boophilus microplus</name>
    <dbReference type="NCBI Taxonomy" id="6941"/>
    <lineage>
        <taxon>Eukaryota</taxon>
        <taxon>Metazoa</taxon>
        <taxon>Ecdysozoa</taxon>
        <taxon>Arthropoda</taxon>
        <taxon>Chelicerata</taxon>
        <taxon>Arachnida</taxon>
        <taxon>Acari</taxon>
        <taxon>Parasitiformes</taxon>
        <taxon>Ixodida</taxon>
        <taxon>Ixodoidea</taxon>
        <taxon>Ixodidae</taxon>
        <taxon>Rhipicephalinae</taxon>
        <taxon>Rhipicephalus</taxon>
        <taxon>Boophilus</taxon>
    </lineage>
</organism>
<feature type="region of interest" description="Disordered" evidence="1">
    <location>
        <begin position="1"/>
        <end position="29"/>
    </location>
</feature>